<evidence type="ECO:0000313" key="2">
    <source>
        <dbReference type="Proteomes" id="UP001330812"/>
    </source>
</evidence>
<proteinExistence type="predicted"/>
<dbReference type="Pfam" id="PF06245">
    <property type="entry name" value="DUF1015"/>
    <property type="match status" value="1"/>
</dbReference>
<accession>A0ABZ1ID16</accession>
<dbReference type="PANTHER" id="PTHR36454">
    <property type="entry name" value="LMO2823 PROTEIN"/>
    <property type="match status" value="1"/>
</dbReference>
<organism evidence="1 2">
    <name type="scientific">Amycolatopsis rhabdoformis</name>
    <dbReference type="NCBI Taxonomy" id="1448059"/>
    <lineage>
        <taxon>Bacteria</taxon>
        <taxon>Bacillati</taxon>
        <taxon>Actinomycetota</taxon>
        <taxon>Actinomycetes</taxon>
        <taxon>Pseudonocardiales</taxon>
        <taxon>Pseudonocardiaceae</taxon>
        <taxon>Amycolatopsis</taxon>
    </lineage>
</organism>
<name>A0ABZ1ID16_9PSEU</name>
<sequence>MDTWVRPIRRGWVVRGEVPGPDVDEFAEPDAVITALASPGAAGDTLLAVQHPARTPAALARGLDLAAALPSARAALARIRARHYRSVAGFVAPYRISGPDGVAVGVLCLVDVRELTAGGSHVRHTEDVYPHVVAERAAVLAGLGTATSAALLVPSSGGALLTAAVEAACAGLGLPDVSTVDLAGRRHELWVVPSGTLQERLVAAASAADLLVADGNHRVAAAAQTGSLLALVTGGPSLRIGAIHRVLTGTGLTSSDLASAWRSAGLEVGVTTDGTPPSRPGSVVVLARPSMLRVVLPPADELTIDHAVVEELLFSSALGLDLDGPHVHPLPAGRPAPSDADAVVQLAPVEYSTVLKVHAAGLRMPRKATYFTPKPRGGLVLAEIQDV</sequence>
<protein>
    <submittedName>
        <fullName evidence="1">DUF1015 family protein</fullName>
    </submittedName>
</protein>
<dbReference type="Proteomes" id="UP001330812">
    <property type="component" value="Chromosome"/>
</dbReference>
<dbReference type="InterPro" id="IPR008323">
    <property type="entry name" value="UCP033563"/>
</dbReference>
<keyword evidence="2" id="KW-1185">Reference proteome</keyword>
<dbReference type="EMBL" id="CP142149">
    <property type="protein sequence ID" value="WSE31315.1"/>
    <property type="molecule type" value="Genomic_DNA"/>
</dbReference>
<gene>
    <name evidence="1" type="ORF">VSH64_04215</name>
</gene>
<evidence type="ECO:0000313" key="1">
    <source>
        <dbReference type="EMBL" id="WSE31315.1"/>
    </source>
</evidence>
<reference evidence="1 2" key="1">
    <citation type="journal article" date="2015" name="Int. J. Syst. Evol. Microbiol.">
        <title>Amycolatopsis rhabdoformis sp. nov., an actinomycete isolated from a tropical forest soil.</title>
        <authorList>
            <person name="Souza W.R."/>
            <person name="Silva R.E."/>
            <person name="Goodfellow M."/>
            <person name="Busarakam K."/>
            <person name="Figueiro F.S."/>
            <person name="Ferreira D."/>
            <person name="Rodrigues-Filho E."/>
            <person name="Moraes L.A.B."/>
            <person name="Zucchi T.D."/>
        </authorList>
    </citation>
    <scope>NUCLEOTIDE SEQUENCE [LARGE SCALE GENOMIC DNA]</scope>
    <source>
        <strain evidence="1 2">NCIMB 14900</strain>
    </source>
</reference>
<dbReference type="RefSeq" id="WP_326834121.1">
    <property type="nucleotide sequence ID" value="NZ_CP142149.1"/>
</dbReference>
<dbReference type="PANTHER" id="PTHR36454:SF1">
    <property type="entry name" value="DUF1015 DOMAIN-CONTAINING PROTEIN"/>
    <property type="match status" value="1"/>
</dbReference>